<dbReference type="Proteomes" id="UP000492821">
    <property type="component" value="Unassembled WGS sequence"/>
</dbReference>
<protein>
    <submittedName>
        <fullName evidence="3">Secreted protein</fullName>
    </submittedName>
</protein>
<evidence type="ECO:0000256" key="1">
    <source>
        <dbReference type="SAM" id="SignalP"/>
    </source>
</evidence>
<evidence type="ECO:0000313" key="3">
    <source>
        <dbReference type="WBParaSite" id="Pan_g22273.t1"/>
    </source>
</evidence>
<keyword evidence="2" id="KW-1185">Reference proteome</keyword>
<sequence length="132" mass="15037">MQTRSLFAVLILGFAVGITYIQADDIVADLEELSTEELTHVLIETVKAVYAELDSESQLQGKLEIIAKFPQFPELKNFINLPFDEFWDKASKILIEKLPEDSSSEVAVVKKEFIDFIKILQKLQELEDSSEE</sequence>
<reference evidence="2" key="1">
    <citation type="journal article" date="2013" name="Genetics">
        <title>The draft genome and transcriptome of Panagrellus redivivus are shaped by the harsh demands of a free-living lifestyle.</title>
        <authorList>
            <person name="Srinivasan J."/>
            <person name="Dillman A.R."/>
            <person name="Macchietto M.G."/>
            <person name="Heikkinen L."/>
            <person name="Lakso M."/>
            <person name="Fracchia K.M."/>
            <person name="Antoshechkin I."/>
            <person name="Mortazavi A."/>
            <person name="Wong G."/>
            <person name="Sternberg P.W."/>
        </authorList>
    </citation>
    <scope>NUCLEOTIDE SEQUENCE [LARGE SCALE GENOMIC DNA]</scope>
    <source>
        <strain evidence="2">MT8872</strain>
    </source>
</reference>
<reference evidence="3" key="2">
    <citation type="submission" date="2020-10" db="UniProtKB">
        <authorList>
            <consortium name="WormBaseParasite"/>
        </authorList>
    </citation>
    <scope>IDENTIFICATION</scope>
</reference>
<organism evidence="2 3">
    <name type="scientific">Panagrellus redivivus</name>
    <name type="common">Microworm</name>
    <dbReference type="NCBI Taxonomy" id="6233"/>
    <lineage>
        <taxon>Eukaryota</taxon>
        <taxon>Metazoa</taxon>
        <taxon>Ecdysozoa</taxon>
        <taxon>Nematoda</taxon>
        <taxon>Chromadorea</taxon>
        <taxon>Rhabditida</taxon>
        <taxon>Tylenchina</taxon>
        <taxon>Panagrolaimomorpha</taxon>
        <taxon>Panagrolaimoidea</taxon>
        <taxon>Panagrolaimidae</taxon>
        <taxon>Panagrellus</taxon>
    </lineage>
</organism>
<feature type="chain" id="PRO_5028981581" evidence="1">
    <location>
        <begin position="24"/>
        <end position="132"/>
    </location>
</feature>
<keyword evidence="1" id="KW-0732">Signal</keyword>
<evidence type="ECO:0000313" key="2">
    <source>
        <dbReference type="Proteomes" id="UP000492821"/>
    </source>
</evidence>
<name>A0A7E4VL60_PANRE</name>
<dbReference type="AlphaFoldDB" id="A0A7E4VL60"/>
<proteinExistence type="predicted"/>
<dbReference type="WBParaSite" id="Pan_g22273.t1">
    <property type="protein sequence ID" value="Pan_g22273.t1"/>
    <property type="gene ID" value="Pan_g22273"/>
</dbReference>
<accession>A0A7E4VL60</accession>
<feature type="signal peptide" evidence="1">
    <location>
        <begin position="1"/>
        <end position="23"/>
    </location>
</feature>